<evidence type="ECO:0000256" key="7">
    <source>
        <dbReference type="RuleBase" id="RU003679"/>
    </source>
</evidence>
<feature type="domain" description="Beta-galactosidase galactose-binding" evidence="12">
    <location>
        <begin position="563"/>
        <end position="615"/>
    </location>
</feature>
<proteinExistence type="inferred from homology"/>
<dbReference type="EC" id="3.2.1.23" evidence="6"/>
<evidence type="ECO:0000313" key="13">
    <source>
        <dbReference type="EMBL" id="KAL3115554.1"/>
    </source>
</evidence>
<keyword evidence="3 6" id="KW-0378">Hydrolase</keyword>
<protein>
    <recommendedName>
        <fullName evidence="6">Beta-galactosidase</fullName>
        <ecNumber evidence="6">3.2.1.23</ecNumber>
    </recommendedName>
</protein>
<dbReference type="Pfam" id="PF21317">
    <property type="entry name" value="BetaGal_ABD_1"/>
    <property type="match status" value="1"/>
</dbReference>
<comment type="similarity">
    <text evidence="1 7">Belongs to the glycosyl hydrolase 35 family.</text>
</comment>
<dbReference type="PRINTS" id="PR00742">
    <property type="entry name" value="GLHYDRLASE35"/>
</dbReference>
<evidence type="ECO:0000256" key="3">
    <source>
        <dbReference type="ARBA" id="ARBA00022801"/>
    </source>
</evidence>
<dbReference type="AlphaFoldDB" id="A0ABD2LMK2"/>
<feature type="signal peptide" evidence="9">
    <location>
        <begin position="1"/>
        <end position="23"/>
    </location>
</feature>
<dbReference type="InterPro" id="IPR017853">
    <property type="entry name" value="GH"/>
</dbReference>
<keyword evidence="2 9" id="KW-0732">Signal</keyword>
<dbReference type="InterPro" id="IPR008979">
    <property type="entry name" value="Galactose-bd-like_sf"/>
</dbReference>
<feature type="region of interest" description="Disordered" evidence="8">
    <location>
        <begin position="656"/>
        <end position="679"/>
    </location>
</feature>
<evidence type="ECO:0000259" key="10">
    <source>
        <dbReference type="Pfam" id="PF01301"/>
    </source>
</evidence>
<evidence type="ECO:0000313" key="14">
    <source>
        <dbReference type="Proteomes" id="UP001620626"/>
    </source>
</evidence>
<dbReference type="SUPFAM" id="SSF49785">
    <property type="entry name" value="Galactose-binding domain-like"/>
    <property type="match status" value="1"/>
</dbReference>
<sequence length="767" mass="89067">MFFRHFFPLFPLLSFLLFSIGWSANEPQRRSFTIDYARNVFLKDGLPFRYISGEIHYFRITGLNAVQLYIPWNFHEQEIGRFNFGGDRNISRFIRIAHQNELYVLIRMGPYVCAELEFGGLPWWLIKDQAKVRLRSSETTYLRHVHRWLAALLSVLRPLLYKNGGPILMIQLENEYGSVSVCDHDYMRWLRDFVRETLGEDVVLYTTDGPTEKMLSCGAIEGTFATVDFGTQQTEANVKKMFELQRKYSKGGPPVNSEFYTTWFSMWGDKSMVRQEIGPVLKTMDYMWAENASFSLYMIHGGTSFEFWSGRETNGPVITSYDYAAPIDEAGQITPLYGAIRNWIGAKKDWPNPPLPLPKNRTGVSIQNVFAVTLGDFIALTNSSSLSSSDSRQRCIHSSDGPLNFEAFHRDHGFVWYSASLETDGKTLEVPELRDHAYVFLDRIFQGNLSVNDKTGGQMKMELRGGGKRGQRMDILVENIGRLTYPLTKTDPKGLFSPPFIDGKVISKQWVQCGVNLDNVYAEIEKRMTKSKNRKENDFAQPTDTIRSVLLHEPTIFVAKFSTVHIDWAQMHTFLDSRGWGHGVALANGFNLGRYWPTQGPQLTLFVPGAVMKEQNLVVLIELDGRQKDDSFIHFVSDPKETFGPTEDFRNIRRRAEKRAEAAAERESPTDAPPLKRETDEVTIWRERDKRETDEVTIWRERDKRETDEVTIWRERDKRETDEVTIWRERDKRETDEVTIWRERDKRETDEVTIWRERRPTFLLIFK</sequence>
<dbReference type="Pfam" id="PF01301">
    <property type="entry name" value="Glyco_hydro_35"/>
    <property type="match status" value="1"/>
</dbReference>
<evidence type="ECO:0000256" key="8">
    <source>
        <dbReference type="SAM" id="MobiDB-lite"/>
    </source>
</evidence>
<reference evidence="13 14" key="1">
    <citation type="submission" date="2024-10" db="EMBL/GenBank/DDBJ databases">
        <authorList>
            <person name="Kim D."/>
        </authorList>
    </citation>
    <scope>NUCLEOTIDE SEQUENCE [LARGE SCALE GENOMIC DNA]</scope>
    <source>
        <strain evidence="13">BH-2024</strain>
    </source>
</reference>
<feature type="domain" description="Glycoside hydrolase 35 catalytic" evidence="10">
    <location>
        <begin position="41"/>
        <end position="345"/>
    </location>
</feature>
<dbReference type="InterPro" id="IPR048913">
    <property type="entry name" value="BetaGal_gal-bd"/>
</dbReference>
<dbReference type="FunFam" id="3.20.20.80:FF:000017">
    <property type="entry name" value="Beta-galactosidase"/>
    <property type="match status" value="1"/>
</dbReference>
<dbReference type="InterPro" id="IPR019801">
    <property type="entry name" value="Glyco_hydro_35_CS"/>
</dbReference>
<dbReference type="Gene3D" id="2.60.120.260">
    <property type="entry name" value="Galactose-binding domain-like"/>
    <property type="match status" value="2"/>
</dbReference>
<evidence type="ECO:0000256" key="5">
    <source>
        <dbReference type="ARBA" id="ARBA00023295"/>
    </source>
</evidence>
<dbReference type="PROSITE" id="PS01182">
    <property type="entry name" value="GLYCOSYL_HYDROL_F35"/>
    <property type="match status" value="1"/>
</dbReference>
<dbReference type="Proteomes" id="UP001620626">
    <property type="component" value="Unassembled WGS sequence"/>
</dbReference>
<dbReference type="InterPro" id="IPR048912">
    <property type="entry name" value="BetaGal1-like_ABD1"/>
</dbReference>
<accession>A0ABD2LMK2</accession>
<evidence type="ECO:0000259" key="12">
    <source>
        <dbReference type="Pfam" id="PF21467"/>
    </source>
</evidence>
<evidence type="ECO:0000256" key="6">
    <source>
        <dbReference type="RuleBase" id="RU000675"/>
    </source>
</evidence>
<keyword evidence="14" id="KW-1185">Reference proteome</keyword>
<dbReference type="EMBL" id="JBICBT010000377">
    <property type="protein sequence ID" value="KAL3115554.1"/>
    <property type="molecule type" value="Genomic_DNA"/>
</dbReference>
<evidence type="ECO:0000256" key="9">
    <source>
        <dbReference type="SAM" id="SignalP"/>
    </source>
</evidence>
<dbReference type="Pfam" id="PF21467">
    <property type="entry name" value="BetaGal_gal-bd"/>
    <property type="match status" value="1"/>
</dbReference>
<feature type="compositionally biased region" description="Basic and acidic residues" evidence="8">
    <location>
        <begin position="658"/>
        <end position="679"/>
    </location>
</feature>
<keyword evidence="5 6" id="KW-0326">Glycosidase</keyword>
<evidence type="ECO:0000259" key="11">
    <source>
        <dbReference type="Pfam" id="PF21317"/>
    </source>
</evidence>
<evidence type="ECO:0000256" key="1">
    <source>
        <dbReference type="ARBA" id="ARBA00009809"/>
    </source>
</evidence>
<dbReference type="GO" id="GO:0004565">
    <property type="term" value="F:beta-galactosidase activity"/>
    <property type="evidence" value="ECO:0007669"/>
    <property type="project" value="UniProtKB-EC"/>
</dbReference>
<dbReference type="InterPro" id="IPR031330">
    <property type="entry name" value="Gly_Hdrlase_35_cat"/>
</dbReference>
<feature type="domain" description="Beta-galactosidase 1-like first all-beta" evidence="11">
    <location>
        <begin position="402"/>
        <end position="510"/>
    </location>
</feature>
<comment type="catalytic activity">
    <reaction evidence="6">
        <text>Hydrolysis of terminal non-reducing beta-D-galactose residues in beta-D-galactosides.</text>
        <dbReference type="EC" id="3.2.1.23"/>
    </reaction>
</comment>
<organism evidence="13 14">
    <name type="scientific">Heterodera trifolii</name>
    <dbReference type="NCBI Taxonomy" id="157864"/>
    <lineage>
        <taxon>Eukaryota</taxon>
        <taxon>Metazoa</taxon>
        <taxon>Ecdysozoa</taxon>
        <taxon>Nematoda</taxon>
        <taxon>Chromadorea</taxon>
        <taxon>Rhabditida</taxon>
        <taxon>Tylenchina</taxon>
        <taxon>Tylenchomorpha</taxon>
        <taxon>Tylenchoidea</taxon>
        <taxon>Heteroderidae</taxon>
        <taxon>Heteroderinae</taxon>
        <taxon>Heterodera</taxon>
    </lineage>
</organism>
<dbReference type="Gene3D" id="3.20.20.80">
    <property type="entry name" value="Glycosidases"/>
    <property type="match status" value="1"/>
</dbReference>
<feature type="chain" id="PRO_5044757200" description="Beta-galactosidase" evidence="9">
    <location>
        <begin position="24"/>
        <end position="767"/>
    </location>
</feature>
<comment type="caution">
    <text evidence="13">The sequence shown here is derived from an EMBL/GenBank/DDBJ whole genome shotgun (WGS) entry which is preliminary data.</text>
</comment>
<dbReference type="PANTHER" id="PTHR23421">
    <property type="entry name" value="BETA-GALACTOSIDASE RELATED"/>
    <property type="match status" value="1"/>
</dbReference>
<dbReference type="SUPFAM" id="SSF51445">
    <property type="entry name" value="(Trans)glycosidases"/>
    <property type="match status" value="1"/>
</dbReference>
<dbReference type="InterPro" id="IPR001944">
    <property type="entry name" value="Glycoside_Hdrlase_35"/>
</dbReference>
<evidence type="ECO:0000256" key="4">
    <source>
        <dbReference type="ARBA" id="ARBA00023180"/>
    </source>
</evidence>
<keyword evidence="4" id="KW-0325">Glycoprotein</keyword>
<name>A0ABD2LMK2_9BILA</name>
<evidence type="ECO:0000256" key="2">
    <source>
        <dbReference type="ARBA" id="ARBA00022729"/>
    </source>
</evidence>
<gene>
    <name evidence="13" type="ORF">niasHT_015892</name>
</gene>